<name>A0A7W8F0T0_STRST</name>
<dbReference type="SUPFAM" id="SSF48576">
    <property type="entry name" value="Terpenoid synthases"/>
    <property type="match status" value="1"/>
</dbReference>
<evidence type="ECO:0000313" key="3">
    <source>
        <dbReference type="EMBL" id="MBB5110080.1"/>
    </source>
</evidence>
<organism evidence="3 4">
    <name type="scientific">Streptomyces spectabilis</name>
    <dbReference type="NCBI Taxonomy" id="68270"/>
    <lineage>
        <taxon>Bacteria</taxon>
        <taxon>Bacillati</taxon>
        <taxon>Actinomycetota</taxon>
        <taxon>Actinomycetes</taxon>
        <taxon>Kitasatosporales</taxon>
        <taxon>Streptomycetaceae</taxon>
        <taxon>Streptomyces</taxon>
    </lineage>
</organism>
<comment type="cofactor">
    <cofactor evidence="2">
        <name>Mg(2+)</name>
        <dbReference type="ChEBI" id="CHEBI:18420"/>
    </cofactor>
</comment>
<dbReference type="EMBL" id="JACHJD010000068">
    <property type="protein sequence ID" value="MBB5110080.1"/>
    <property type="molecule type" value="Genomic_DNA"/>
</dbReference>
<gene>
    <name evidence="3" type="ORF">FHS40_009210</name>
</gene>
<evidence type="ECO:0000313" key="4">
    <source>
        <dbReference type="Proteomes" id="UP000549009"/>
    </source>
</evidence>
<sequence length="157" mass="17952">MIELDDLALVGQALFETVSDDWVAGHPYGPAFFDIFGTLHREMPEAVYLRYIRSWQEWFENALLENEFRKARQIPSLETYLDFRLLSVGLLPCIVSAEYFLDQDLTELVAADAQLARAGRVAVEHAMLVNDLYSFRQECFRGDNFNCVSVLVSTMSS</sequence>
<reference evidence="3 4" key="1">
    <citation type="submission" date="2020-08" db="EMBL/GenBank/DDBJ databases">
        <title>Genomic Encyclopedia of Type Strains, Phase III (KMG-III): the genomes of soil and plant-associated and newly described type strains.</title>
        <authorList>
            <person name="Whitman W."/>
        </authorList>
    </citation>
    <scope>NUCLEOTIDE SEQUENCE [LARGE SCALE GENOMIC DNA]</scope>
    <source>
        <strain evidence="3 4">CECT 3146</strain>
    </source>
</reference>
<dbReference type="RefSeq" id="WP_184927219.1">
    <property type="nucleotide sequence ID" value="NZ_BMSQ01000077.1"/>
</dbReference>
<dbReference type="AlphaFoldDB" id="A0A7W8F0T0"/>
<dbReference type="InterPro" id="IPR034686">
    <property type="entry name" value="Terpene_cyclase-like_2"/>
</dbReference>
<dbReference type="EC" id="4.2.3.-" evidence="2"/>
<dbReference type="Proteomes" id="UP000549009">
    <property type="component" value="Unassembled WGS sequence"/>
</dbReference>
<comment type="caution">
    <text evidence="3">The sequence shown here is derived from an EMBL/GenBank/DDBJ whole genome shotgun (WGS) entry which is preliminary data.</text>
</comment>
<evidence type="ECO:0000256" key="2">
    <source>
        <dbReference type="RuleBase" id="RU366034"/>
    </source>
</evidence>
<proteinExistence type="inferred from homology"/>
<evidence type="ECO:0000256" key="1">
    <source>
        <dbReference type="ARBA" id="ARBA00023239"/>
    </source>
</evidence>
<dbReference type="InterPro" id="IPR008949">
    <property type="entry name" value="Isoprenoid_synthase_dom_sf"/>
</dbReference>
<accession>A0A7W8F0T0</accession>
<dbReference type="PANTHER" id="PTHR35201">
    <property type="entry name" value="TERPENE SYNTHASE"/>
    <property type="match status" value="1"/>
</dbReference>
<dbReference type="PANTHER" id="PTHR35201:SF4">
    <property type="entry name" value="BETA-PINACENE SYNTHASE-RELATED"/>
    <property type="match status" value="1"/>
</dbReference>
<keyword evidence="1 2" id="KW-0456">Lyase</keyword>
<comment type="similarity">
    <text evidence="2">Belongs to the terpene synthase family.</text>
</comment>
<protein>
    <recommendedName>
        <fullName evidence="2">Terpene synthase</fullName>
        <ecNumber evidence="2">4.2.3.-</ecNumber>
    </recommendedName>
</protein>
<dbReference type="Gene3D" id="1.10.600.10">
    <property type="entry name" value="Farnesyl Diphosphate Synthase"/>
    <property type="match status" value="1"/>
</dbReference>
<dbReference type="GO" id="GO:0010333">
    <property type="term" value="F:terpene synthase activity"/>
    <property type="evidence" value="ECO:0007669"/>
    <property type="project" value="InterPro"/>
</dbReference>
<keyword evidence="2" id="KW-0460">Magnesium</keyword>
<keyword evidence="4" id="KW-1185">Reference proteome</keyword>
<dbReference type="GO" id="GO:0046872">
    <property type="term" value="F:metal ion binding"/>
    <property type="evidence" value="ECO:0007669"/>
    <property type="project" value="UniProtKB-KW"/>
</dbReference>
<keyword evidence="2" id="KW-0479">Metal-binding</keyword>
<dbReference type="Pfam" id="PF19086">
    <property type="entry name" value="Terpene_syn_C_2"/>
    <property type="match status" value="1"/>
</dbReference>